<dbReference type="EMBL" id="CALNXI010000407">
    <property type="protein sequence ID" value="CAH3026490.1"/>
    <property type="molecule type" value="Genomic_DNA"/>
</dbReference>
<comment type="caution">
    <text evidence="1">The sequence shown here is derived from an EMBL/GenBank/DDBJ whole genome shotgun (WGS) entry which is preliminary data.</text>
</comment>
<gene>
    <name evidence="1" type="ORF">PEVE_00029209</name>
</gene>
<keyword evidence="2" id="KW-1185">Reference proteome</keyword>
<evidence type="ECO:0000313" key="1">
    <source>
        <dbReference type="EMBL" id="CAH3026490.1"/>
    </source>
</evidence>
<dbReference type="Proteomes" id="UP001159427">
    <property type="component" value="Unassembled WGS sequence"/>
</dbReference>
<evidence type="ECO:0000313" key="2">
    <source>
        <dbReference type="Proteomes" id="UP001159427"/>
    </source>
</evidence>
<name>A0ABN8MAU1_9CNID</name>
<reference evidence="1 2" key="1">
    <citation type="submission" date="2022-05" db="EMBL/GenBank/DDBJ databases">
        <authorList>
            <consortium name="Genoscope - CEA"/>
            <person name="William W."/>
        </authorList>
    </citation>
    <scope>NUCLEOTIDE SEQUENCE [LARGE SCALE GENOMIC DNA]</scope>
</reference>
<accession>A0ABN8MAU1</accession>
<sequence>MTYDRPTANERNTMALELAKRKAEEGPDDLAPVRPSHGPATAKLEISVGTLWES</sequence>
<organism evidence="1 2">
    <name type="scientific">Porites evermanni</name>
    <dbReference type="NCBI Taxonomy" id="104178"/>
    <lineage>
        <taxon>Eukaryota</taxon>
        <taxon>Metazoa</taxon>
        <taxon>Cnidaria</taxon>
        <taxon>Anthozoa</taxon>
        <taxon>Hexacorallia</taxon>
        <taxon>Scleractinia</taxon>
        <taxon>Fungiina</taxon>
        <taxon>Poritidae</taxon>
        <taxon>Porites</taxon>
    </lineage>
</organism>
<proteinExistence type="predicted"/>
<protein>
    <submittedName>
        <fullName evidence="1">Uncharacterized protein</fullName>
    </submittedName>
</protein>